<name>A0A7X0D1R5_9HYPH</name>
<dbReference type="PIRSF" id="PIRSF019307">
    <property type="entry name" value="UCP019307"/>
    <property type="match status" value="1"/>
</dbReference>
<reference evidence="1 2" key="1">
    <citation type="submission" date="2020-08" db="EMBL/GenBank/DDBJ databases">
        <title>Genomic Encyclopedia of Type Strains, Phase IV (KMG-IV): sequencing the most valuable type-strain genomes for metagenomic binning, comparative biology and taxonomic classification.</title>
        <authorList>
            <person name="Goeker M."/>
        </authorList>
    </citation>
    <scope>NUCLEOTIDE SEQUENCE [LARGE SCALE GENOMIC DNA]</scope>
    <source>
        <strain evidence="1 2">DSM 100734</strain>
    </source>
</reference>
<sequence>MSIEQIVFHPSDWVPNNPTLPMLIYRRAIFDATSSDFEAAFSENGWTGIWQNGVFDYQHYHSGAHEVLGVGSGSAKLLIGGPDGKTFDLIAGDALILPAGTGHKNLGSSPDFQIVGAYPEGQNADIQTQAASDAMLKTISSLPVPSTDPICGLAGGLNDYWR</sequence>
<dbReference type="Proteomes" id="UP000547879">
    <property type="component" value="Unassembled WGS sequence"/>
</dbReference>
<evidence type="ECO:0000313" key="2">
    <source>
        <dbReference type="Proteomes" id="UP000547879"/>
    </source>
</evidence>
<dbReference type="SUPFAM" id="SSF51182">
    <property type="entry name" value="RmlC-like cupins"/>
    <property type="match status" value="1"/>
</dbReference>
<evidence type="ECO:0000313" key="1">
    <source>
        <dbReference type="EMBL" id="MBB6164679.1"/>
    </source>
</evidence>
<protein>
    <submittedName>
        <fullName evidence="1">Uncharacterized protein YjlB</fullName>
    </submittedName>
</protein>
<proteinExistence type="predicted"/>
<dbReference type="RefSeq" id="WP_183995377.1">
    <property type="nucleotide sequence ID" value="NZ_BMHW01000005.1"/>
</dbReference>
<dbReference type="CDD" id="cd02219">
    <property type="entry name" value="cupin_YjlB-like"/>
    <property type="match status" value="1"/>
</dbReference>
<accession>A0A7X0D1R5</accession>
<gene>
    <name evidence="1" type="ORF">HNQ72_004524</name>
</gene>
<dbReference type="InterPro" id="IPR011051">
    <property type="entry name" value="RmlC_Cupin_sf"/>
</dbReference>
<dbReference type="InterPro" id="IPR047121">
    <property type="entry name" value="YjiB-like"/>
</dbReference>
<keyword evidence="2" id="KW-1185">Reference proteome</keyword>
<organism evidence="1 2">
    <name type="scientific">Rhizobium wenxiniae</name>
    <dbReference type="NCBI Taxonomy" id="1737357"/>
    <lineage>
        <taxon>Bacteria</taxon>
        <taxon>Pseudomonadati</taxon>
        <taxon>Pseudomonadota</taxon>
        <taxon>Alphaproteobacteria</taxon>
        <taxon>Hyphomicrobiales</taxon>
        <taxon>Rhizobiaceae</taxon>
        <taxon>Rhizobium/Agrobacterium group</taxon>
        <taxon>Rhizobium</taxon>
    </lineage>
</organism>
<dbReference type="PANTHER" id="PTHR36448">
    <property type="entry name" value="BLR7373 PROTEIN"/>
    <property type="match status" value="1"/>
</dbReference>
<dbReference type="PANTHER" id="PTHR36448:SF2">
    <property type="entry name" value="CUPIN TYPE-1 DOMAIN-CONTAINING PROTEIN"/>
    <property type="match status" value="1"/>
</dbReference>
<comment type="caution">
    <text evidence="1">The sequence shown here is derived from an EMBL/GenBank/DDBJ whole genome shotgun (WGS) entry which is preliminary data.</text>
</comment>
<dbReference type="EMBL" id="JACHEG010000006">
    <property type="protein sequence ID" value="MBB6164679.1"/>
    <property type="molecule type" value="Genomic_DNA"/>
</dbReference>
<dbReference type="InterPro" id="IPR014710">
    <property type="entry name" value="RmlC-like_jellyroll"/>
</dbReference>
<dbReference type="InterPro" id="IPR014500">
    <property type="entry name" value="UCP019307_cupin"/>
</dbReference>
<dbReference type="AlphaFoldDB" id="A0A7X0D1R5"/>
<dbReference type="Gene3D" id="2.60.120.10">
    <property type="entry name" value="Jelly Rolls"/>
    <property type="match status" value="1"/>
</dbReference>